<dbReference type="InterPro" id="IPR011990">
    <property type="entry name" value="TPR-like_helical_dom_sf"/>
</dbReference>
<feature type="repeat" description="ANK" evidence="3">
    <location>
        <begin position="38"/>
        <end position="70"/>
    </location>
</feature>
<organism evidence="5 6">
    <name type="scientific">Planococcus halocryophilus</name>
    <dbReference type="NCBI Taxonomy" id="1215089"/>
    <lineage>
        <taxon>Bacteria</taxon>
        <taxon>Bacillati</taxon>
        <taxon>Bacillota</taxon>
        <taxon>Bacilli</taxon>
        <taxon>Bacillales</taxon>
        <taxon>Caryophanaceae</taxon>
        <taxon>Planococcus</taxon>
    </lineage>
</organism>
<keyword evidence="2 3" id="KW-0040">ANK repeat</keyword>
<dbReference type="PROSITE" id="PS50297">
    <property type="entry name" value="ANK_REP_REGION"/>
    <property type="match status" value="2"/>
</dbReference>
<dbReference type="PROSITE" id="PS50005">
    <property type="entry name" value="TPR"/>
    <property type="match status" value="1"/>
</dbReference>
<dbReference type="AlphaFoldDB" id="A0A1C7DTI3"/>
<dbReference type="RefSeq" id="WP_065528350.1">
    <property type="nucleotide sequence ID" value="NZ_CP016537.2"/>
</dbReference>
<gene>
    <name evidence="5" type="ORF">BBI08_12150</name>
</gene>
<dbReference type="KEGG" id="phc:BBI08_12150"/>
<evidence type="ECO:0000313" key="5">
    <source>
        <dbReference type="EMBL" id="ANU14581.1"/>
    </source>
</evidence>
<dbReference type="Gene3D" id="1.25.40.10">
    <property type="entry name" value="Tetratricopeptide repeat domain"/>
    <property type="match status" value="2"/>
</dbReference>
<dbReference type="PANTHER" id="PTHR24171">
    <property type="entry name" value="ANKYRIN REPEAT DOMAIN-CONTAINING PROTEIN 39-RELATED"/>
    <property type="match status" value="1"/>
</dbReference>
<keyword evidence="4" id="KW-0802">TPR repeat</keyword>
<reference evidence="6" key="1">
    <citation type="submission" date="2016-07" db="EMBL/GenBank/DDBJ databases">
        <authorList>
            <person name="See-Too W.S."/>
        </authorList>
    </citation>
    <scope>NUCLEOTIDE SEQUENCE [LARGE SCALE GENOMIC DNA]</scope>
    <source>
        <strain evidence="6">DSM 24743</strain>
    </source>
</reference>
<reference evidence="6" key="2">
    <citation type="submission" date="2016-10" db="EMBL/GenBank/DDBJ databases">
        <authorList>
            <person name="See-Too W.S."/>
        </authorList>
    </citation>
    <scope>NUCLEOTIDE SEQUENCE [LARGE SCALE GENOMIC DNA]</scope>
    <source>
        <strain evidence="6">DSM 24743</strain>
    </source>
</reference>
<dbReference type="InterPro" id="IPR019734">
    <property type="entry name" value="TPR_rpt"/>
</dbReference>
<dbReference type="InterPro" id="IPR002110">
    <property type="entry name" value="Ankyrin_rpt"/>
</dbReference>
<evidence type="ECO:0000313" key="6">
    <source>
        <dbReference type="Proteomes" id="UP000092687"/>
    </source>
</evidence>
<dbReference type="Pfam" id="PF12796">
    <property type="entry name" value="Ank_2"/>
    <property type="match status" value="1"/>
</dbReference>
<dbReference type="OrthoDB" id="9812708at2"/>
<name>A0A1C7DTI3_9BACL</name>
<dbReference type="Gene3D" id="1.25.40.20">
    <property type="entry name" value="Ankyrin repeat-containing domain"/>
    <property type="match status" value="1"/>
</dbReference>
<evidence type="ECO:0008006" key="7">
    <source>
        <dbReference type="Google" id="ProtNLM"/>
    </source>
</evidence>
<evidence type="ECO:0000256" key="4">
    <source>
        <dbReference type="PROSITE-ProRule" id="PRU00339"/>
    </source>
</evidence>
<dbReference type="EMBL" id="CP016537">
    <property type="protein sequence ID" value="ANU14581.1"/>
    <property type="molecule type" value="Genomic_DNA"/>
</dbReference>
<dbReference type="Pfam" id="PF13637">
    <property type="entry name" value="Ank_4"/>
    <property type="match status" value="1"/>
</dbReference>
<evidence type="ECO:0000256" key="1">
    <source>
        <dbReference type="ARBA" id="ARBA00022737"/>
    </source>
</evidence>
<dbReference type="Proteomes" id="UP000092687">
    <property type="component" value="Chromosome"/>
</dbReference>
<protein>
    <recommendedName>
        <fullName evidence="7">Ankryin</fullName>
    </recommendedName>
</protein>
<dbReference type="PROSITE" id="PS50088">
    <property type="entry name" value="ANK_REPEAT"/>
    <property type="match status" value="2"/>
</dbReference>
<dbReference type="SUPFAM" id="SSF48403">
    <property type="entry name" value="Ankyrin repeat"/>
    <property type="match status" value="1"/>
</dbReference>
<dbReference type="PANTHER" id="PTHR24171:SF9">
    <property type="entry name" value="ANKYRIN REPEAT DOMAIN-CONTAINING PROTEIN 39"/>
    <property type="match status" value="1"/>
</dbReference>
<dbReference type="SMART" id="SM00028">
    <property type="entry name" value="TPR"/>
    <property type="match status" value="2"/>
</dbReference>
<evidence type="ECO:0000256" key="3">
    <source>
        <dbReference type="PROSITE-ProRule" id="PRU00023"/>
    </source>
</evidence>
<sequence length="388" mass="43679">MTIDFNDKSLLSASASGDLEQVRMLLDKKVSIQYKDEFGQTALMQSVLSNHFAITEFLLKEGSNPNHKDSTGLSPFIAAGANGFSASLKLMTRYSADVNSVNRFGGTALLPSSEKGYVKTVQYCLEAGVPVNHINKLGWTALHEAVVLGDGGHLYALVIRLLLEAGADFQIKDRQGLSSHDHAQMRDQTRIIELFKNGASDDTPLENKLFFLYKKEAYDEALNVIENALSAGENLNKLSFWKGLILQEIKEFNRAIAAYSKGIRDDKQFYFYIANCYRLMGKAEEALQTFDKATKENPETSFFQYHKSNYLREIGRHLEAIVVMDQLLENSSNRTDYLFHKANSLRALEKHNEAIQAMNIAIHYDASSDLFKEHKNLSIKLIKVSKKN</sequence>
<dbReference type="SMART" id="SM00248">
    <property type="entry name" value="ANK"/>
    <property type="match status" value="5"/>
</dbReference>
<dbReference type="InterPro" id="IPR036770">
    <property type="entry name" value="Ankyrin_rpt-contain_sf"/>
</dbReference>
<dbReference type="SUPFAM" id="SSF48452">
    <property type="entry name" value="TPR-like"/>
    <property type="match status" value="1"/>
</dbReference>
<keyword evidence="1" id="KW-0677">Repeat</keyword>
<feature type="repeat" description="TPR" evidence="4">
    <location>
        <begin position="267"/>
        <end position="300"/>
    </location>
</feature>
<proteinExistence type="predicted"/>
<evidence type="ECO:0000256" key="2">
    <source>
        <dbReference type="ARBA" id="ARBA00023043"/>
    </source>
</evidence>
<keyword evidence="6" id="KW-1185">Reference proteome</keyword>
<accession>A0A1C7DTI3</accession>
<dbReference type="Pfam" id="PF13174">
    <property type="entry name" value="TPR_6"/>
    <property type="match status" value="1"/>
</dbReference>
<feature type="repeat" description="ANK" evidence="3">
    <location>
        <begin position="137"/>
        <end position="174"/>
    </location>
</feature>
<dbReference type="STRING" id="1215089.BBI08_12150"/>